<evidence type="ECO:0000256" key="3">
    <source>
        <dbReference type="ARBA" id="ARBA00022989"/>
    </source>
</evidence>
<feature type="compositionally biased region" description="Low complexity" evidence="5">
    <location>
        <begin position="108"/>
        <end position="126"/>
    </location>
</feature>
<organism evidence="7 8">
    <name type="scientific">Knufia peltigerae</name>
    <dbReference type="NCBI Taxonomy" id="1002370"/>
    <lineage>
        <taxon>Eukaryota</taxon>
        <taxon>Fungi</taxon>
        <taxon>Dikarya</taxon>
        <taxon>Ascomycota</taxon>
        <taxon>Pezizomycotina</taxon>
        <taxon>Eurotiomycetes</taxon>
        <taxon>Chaetothyriomycetidae</taxon>
        <taxon>Chaetothyriales</taxon>
        <taxon>Trichomeriaceae</taxon>
        <taxon>Knufia</taxon>
    </lineage>
</organism>
<sequence>MSWLWRRQDPCAPPSTITVTQTVLQGAATSTVASTDAPSSISSAEFTFGAINVNQSDASNTSGASVTDSGSLLASGAAHTPSVTSITLSSTVPTTKTIHLVSASTSATGSATSSACPEPSSSSSTSKHSGAIAGGVLGGMAGLAMLLVLLLWCGRRRSKFKFTFNRKLGKTEDEPKSEDAIRHERDLAMQQLEQNKSIPSPRSFDFGLPKVSQNSTPIMPKHWI</sequence>
<comment type="subcellular location">
    <subcellularLocation>
        <location evidence="1">Membrane</location>
        <topology evidence="1">Single-pass membrane protein</topology>
    </subcellularLocation>
</comment>
<evidence type="ECO:0000256" key="4">
    <source>
        <dbReference type="ARBA" id="ARBA00023136"/>
    </source>
</evidence>
<comment type="caution">
    <text evidence="7">The sequence shown here is derived from an EMBL/GenBank/DDBJ whole genome shotgun (WGS) entry which is preliminary data.</text>
</comment>
<evidence type="ECO:0000256" key="1">
    <source>
        <dbReference type="ARBA" id="ARBA00004167"/>
    </source>
</evidence>
<dbReference type="GO" id="GO:0016020">
    <property type="term" value="C:membrane"/>
    <property type="evidence" value="ECO:0007669"/>
    <property type="project" value="UniProtKB-SubCell"/>
</dbReference>
<evidence type="ECO:0000256" key="2">
    <source>
        <dbReference type="ARBA" id="ARBA00022692"/>
    </source>
</evidence>
<keyword evidence="4 6" id="KW-0472">Membrane</keyword>
<dbReference type="AlphaFoldDB" id="A0AA39CZ78"/>
<feature type="region of interest" description="Disordered" evidence="5">
    <location>
        <begin position="108"/>
        <end position="128"/>
    </location>
</feature>
<keyword evidence="3 6" id="KW-1133">Transmembrane helix</keyword>
<reference evidence="7" key="1">
    <citation type="submission" date="2022-10" db="EMBL/GenBank/DDBJ databases">
        <title>Culturing micro-colonial fungi from biological soil crusts in the Mojave desert and describing Neophaeococcomyces mojavensis, and introducing the new genera and species Taxawa tesnikishii.</title>
        <authorList>
            <person name="Kurbessoian T."/>
            <person name="Stajich J.E."/>
        </authorList>
    </citation>
    <scope>NUCLEOTIDE SEQUENCE</scope>
    <source>
        <strain evidence="7">TK_35</strain>
    </source>
</reference>
<evidence type="ECO:0000313" key="8">
    <source>
        <dbReference type="Proteomes" id="UP001172681"/>
    </source>
</evidence>
<evidence type="ECO:0000256" key="6">
    <source>
        <dbReference type="SAM" id="Phobius"/>
    </source>
</evidence>
<dbReference type="Proteomes" id="UP001172681">
    <property type="component" value="Unassembled WGS sequence"/>
</dbReference>
<dbReference type="InterPro" id="IPR051694">
    <property type="entry name" value="Immunoregulatory_rcpt-like"/>
</dbReference>
<name>A0AA39CZ78_9EURO</name>
<dbReference type="EMBL" id="JAPDRN010000024">
    <property type="protein sequence ID" value="KAJ9637626.1"/>
    <property type="molecule type" value="Genomic_DNA"/>
</dbReference>
<gene>
    <name evidence="7" type="ORF">H2204_004775</name>
</gene>
<dbReference type="GO" id="GO:0071944">
    <property type="term" value="C:cell periphery"/>
    <property type="evidence" value="ECO:0007669"/>
    <property type="project" value="UniProtKB-ARBA"/>
</dbReference>
<evidence type="ECO:0000313" key="7">
    <source>
        <dbReference type="EMBL" id="KAJ9637626.1"/>
    </source>
</evidence>
<dbReference type="PANTHER" id="PTHR15549">
    <property type="entry name" value="PAIRED IMMUNOGLOBULIN-LIKE TYPE 2 RECEPTOR"/>
    <property type="match status" value="1"/>
</dbReference>
<evidence type="ECO:0000256" key="5">
    <source>
        <dbReference type="SAM" id="MobiDB-lite"/>
    </source>
</evidence>
<keyword evidence="8" id="KW-1185">Reference proteome</keyword>
<proteinExistence type="predicted"/>
<keyword evidence="2 6" id="KW-0812">Transmembrane</keyword>
<protein>
    <submittedName>
        <fullName evidence="7">Uncharacterized protein</fullName>
    </submittedName>
</protein>
<feature type="transmembrane region" description="Helical" evidence="6">
    <location>
        <begin position="131"/>
        <end position="152"/>
    </location>
</feature>
<accession>A0AA39CZ78</accession>